<reference evidence="8 9" key="1">
    <citation type="journal article" date="2016" name="Front. Microbiol.">
        <title>Genome and transcriptome sequences reveal the specific parasitism of the nematophagous Purpureocillium lilacinum 36-1.</title>
        <authorList>
            <person name="Xie J."/>
            <person name="Li S."/>
            <person name="Mo C."/>
            <person name="Xiao X."/>
            <person name="Peng D."/>
            <person name="Wang G."/>
            <person name="Xiao Y."/>
        </authorList>
    </citation>
    <scope>NUCLEOTIDE SEQUENCE [LARGE SCALE GENOMIC DNA]</scope>
    <source>
        <strain evidence="8 9">36-1</strain>
    </source>
</reference>
<dbReference type="PROSITE" id="PS50261">
    <property type="entry name" value="G_PROTEIN_RECEP_F2_4"/>
    <property type="match status" value="1"/>
</dbReference>
<dbReference type="PANTHER" id="PTHR23112:SF0">
    <property type="entry name" value="TRANSMEMBRANE PROTEIN 116"/>
    <property type="match status" value="1"/>
</dbReference>
<dbReference type="Proteomes" id="UP000245956">
    <property type="component" value="Unassembled WGS sequence"/>
</dbReference>
<dbReference type="Pfam" id="PF00002">
    <property type="entry name" value="7tm_2"/>
    <property type="match status" value="1"/>
</dbReference>
<evidence type="ECO:0000256" key="3">
    <source>
        <dbReference type="ARBA" id="ARBA00022989"/>
    </source>
</evidence>
<dbReference type="Gene3D" id="1.20.1070.10">
    <property type="entry name" value="Rhodopsin 7-helix transmembrane proteins"/>
    <property type="match status" value="1"/>
</dbReference>
<dbReference type="GO" id="GO:0007166">
    <property type="term" value="P:cell surface receptor signaling pathway"/>
    <property type="evidence" value="ECO:0007669"/>
    <property type="project" value="InterPro"/>
</dbReference>
<name>A0A2U3EAQ7_PURLI</name>
<dbReference type="EMBL" id="LCWV01000007">
    <property type="protein sequence ID" value="PWI71581.1"/>
    <property type="molecule type" value="Genomic_DNA"/>
</dbReference>
<protein>
    <submittedName>
        <fullName evidence="8">G-protein coupled receptor protein</fullName>
    </submittedName>
</protein>
<feature type="transmembrane region" description="Helical" evidence="6">
    <location>
        <begin position="302"/>
        <end position="325"/>
    </location>
</feature>
<evidence type="ECO:0000259" key="7">
    <source>
        <dbReference type="PROSITE" id="PS50261"/>
    </source>
</evidence>
<feature type="transmembrane region" description="Helical" evidence="6">
    <location>
        <begin position="134"/>
        <end position="152"/>
    </location>
</feature>
<evidence type="ECO:0000256" key="1">
    <source>
        <dbReference type="ARBA" id="ARBA00004141"/>
    </source>
</evidence>
<dbReference type="GO" id="GO:0005886">
    <property type="term" value="C:plasma membrane"/>
    <property type="evidence" value="ECO:0007669"/>
    <property type="project" value="TreeGrafter"/>
</dbReference>
<comment type="caution">
    <text evidence="8">The sequence shown here is derived from an EMBL/GenBank/DDBJ whole genome shotgun (WGS) entry which is preliminary data.</text>
</comment>
<keyword evidence="2 6" id="KW-0812">Transmembrane</keyword>
<sequence>MVYAAELRIQAADEKLWRGDRTGRQHPSSLLPNALAAVAQALNRTEQNRTQSPRPHIAIQFCRPSSTAFRFAFFLSPTARFSSCPREAIRIHDLHAASVAATPRRRMLDPGQDGGDASLTNRQISILIAIERTGAGFSMAAIVITLVTFVCFKKMRTMPNLFLVFASLANAGASIASMIGYDGLIRGENSSLCQAQAFLMQWFMQSDPWWSFAMAVNVYLVFFHNADPSSFRKYLWVYCLVCFGGPMVPAIILISIRDDVRGPVFGDAVVSTPFAMASLSSNSRQLWCWIGPEWTLLRLYAYYIPIWMCILLSAVAYSAVGYRVFRHRNKLMSLGLERLEQPRKPSRSGSDGDSAEEARCSTPLRPSSAADGFPQSLTRRQDAYGIVVTEVYVTTGITTSQNDSPLIPSATYHPAGVTDYTFDPFWSVLLPRDAPGSRDGQTQHQFETVCTSNHRRHQRATVREKLHGILSRASLKLKRLDPVKMAYLRTSFVFAFAVLITWIPSSINRLYSITHNGKISFPLSVASGCVLPLQGVWNAIIYLTTS</sequence>
<dbReference type="AlphaFoldDB" id="A0A2U3EAQ7"/>
<dbReference type="GO" id="GO:0007189">
    <property type="term" value="P:adenylate cyclase-activating G protein-coupled receptor signaling pathway"/>
    <property type="evidence" value="ECO:0007669"/>
    <property type="project" value="TreeGrafter"/>
</dbReference>
<feature type="transmembrane region" description="Helical" evidence="6">
    <location>
        <begin position="519"/>
        <end position="543"/>
    </location>
</feature>
<evidence type="ECO:0000256" key="6">
    <source>
        <dbReference type="SAM" id="Phobius"/>
    </source>
</evidence>
<evidence type="ECO:0000256" key="5">
    <source>
        <dbReference type="SAM" id="MobiDB-lite"/>
    </source>
</evidence>
<dbReference type="InterPro" id="IPR000832">
    <property type="entry name" value="GPCR_2_secretin-like"/>
</dbReference>
<feature type="transmembrane region" description="Helical" evidence="6">
    <location>
        <begin position="209"/>
        <end position="226"/>
    </location>
</feature>
<gene>
    <name evidence="8" type="ORF">PCL_11675</name>
</gene>
<feature type="transmembrane region" description="Helical" evidence="6">
    <location>
        <begin position="486"/>
        <end position="507"/>
    </location>
</feature>
<keyword evidence="4 6" id="KW-0472">Membrane</keyword>
<evidence type="ECO:0000313" key="8">
    <source>
        <dbReference type="EMBL" id="PWI71581.1"/>
    </source>
</evidence>
<feature type="transmembrane region" description="Helical" evidence="6">
    <location>
        <begin position="161"/>
        <end position="181"/>
    </location>
</feature>
<feature type="transmembrane region" description="Helical" evidence="6">
    <location>
        <begin position="235"/>
        <end position="256"/>
    </location>
</feature>
<dbReference type="InterPro" id="IPR017981">
    <property type="entry name" value="GPCR_2-like_7TM"/>
</dbReference>
<feature type="region of interest" description="Disordered" evidence="5">
    <location>
        <begin position="340"/>
        <end position="374"/>
    </location>
</feature>
<organism evidence="8 9">
    <name type="scientific">Purpureocillium lilacinum</name>
    <name type="common">Paecilomyces lilacinus</name>
    <dbReference type="NCBI Taxonomy" id="33203"/>
    <lineage>
        <taxon>Eukaryota</taxon>
        <taxon>Fungi</taxon>
        <taxon>Dikarya</taxon>
        <taxon>Ascomycota</taxon>
        <taxon>Pezizomycotina</taxon>
        <taxon>Sordariomycetes</taxon>
        <taxon>Hypocreomycetidae</taxon>
        <taxon>Hypocreales</taxon>
        <taxon>Ophiocordycipitaceae</taxon>
        <taxon>Purpureocillium</taxon>
    </lineage>
</organism>
<evidence type="ECO:0000313" key="9">
    <source>
        <dbReference type="Proteomes" id="UP000245956"/>
    </source>
</evidence>
<keyword evidence="3 6" id="KW-1133">Transmembrane helix</keyword>
<evidence type="ECO:0000256" key="4">
    <source>
        <dbReference type="ARBA" id="ARBA00023136"/>
    </source>
</evidence>
<dbReference type="GO" id="GO:0004930">
    <property type="term" value="F:G protein-coupled receptor activity"/>
    <property type="evidence" value="ECO:0007669"/>
    <property type="project" value="InterPro"/>
</dbReference>
<dbReference type="SUPFAM" id="SSF81321">
    <property type="entry name" value="Family A G protein-coupled receptor-like"/>
    <property type="match status" value="1"/>
</dbReference>
<proteinExistence type="predicted"/>
<feature type="domain" description="G-protein coupled receptors family 2 profile 2" evidence="7">
    <location>
        <begin position="127"/>
        <end position="329"/>
    </location>
</feature>
<accession>A0A2U3EAQ7</accession>
<dbReference type="PANTHER" id="PTHR23112">
    <property type="entry name" value="G PROTEIN-COUPLED RECEPTOR 157-RELATED"/>
    <property type="match status" value="1"/>
</dbReference>
<evidence type="ECO:0000256" key="2">
    <source>
        <dbReference type="ARBA" id="ARBA00022692"/>
    </source>
</evidence>
<comment type="subcellular location">
    <subcellularLocation>
        <location evidence="1">Membrane</location>
        <topology evidence="1">Multi-pass membrane protein</topology>
    </subcellularLocation>
</comment>
<keyword evidence="8" id="KW-0675">Receptor</keyword>